<protein>
    <submittedName>
        <fullName evidence="1">Uncharacterized protein</fullName>
    </submittedName>
</protein>
<dbReference type="HOGENOM" id="CLU_1371063_0_0_10"/>
<gene>
    <name evidence="1" type="ORF">HMPREF9441_02295</name>
</gene>
<dbReference type="AlphaFoldDB" id="G5SSE5"/>
<dbReference type="PATRIC" id="fig|762968.3.peg.2043"/>
<evidence type="ECO:0000313" key="1">
    <source>
        <dbReference type="EMBL" id="EHG99863.1"/>
    </source>
</evidence>
<evidence type="ECO:0000313" key="2">
    <source>
        <dbReference type="Proteomes" id="UP000003598"/>
    </source>
</evidence>
<comment type="caution">
    <text evidence="1">The sequence shown here is derived from an EMBL/GenBank/DDBJ whole genome shotgun (WGS) entry which is preliminary data.</text>
</comment>
<reference evidence="1 2" key="1">
    <citation type="submission" date="2011-03" db="EMBL/GenBank/DDBJ databases">
        <authorList>
            <person name="Weinstock G."/>
            <person name="Sodergren E."/>
            <person name="Clifton S."/>
            <person name="Fulton L."/>
            <person name="Fulton B."/>
            <person name="Courtney L."/>
            <person name="Fronick C."/>
            <person name="Harrison M."/>
            <person name="Strong C."/>
            <person name="Farmer C."/>
            <person name="Delahaunty K."/>
            <person name="Markovic C."/>
            <person name="Hall O."/>
            <person name="Minx P."/>
            <person name="Tomlinson C."/>
            <person name="Mitreva M."/>
            <person name="Hou S."/>
            <person name="Chen J."/>
            <person name="Wollam A."/>
            <person name="Pepin K.H."/>
            <person name="Johnson M."/>
            <person name="Bhonagiri V."/>
            <person name="Zhang X."/>
            <person name="Suruliraj S."/>
            <person name="Warren W."/>
            <person name="Chinwalla A."/>
            <person name="Mardis E.R."/>
            <person name="Wilson R.K."/>
        </authorList>
    </citation>
    <scope>NUCLEOTIDE SEQUENCE [LARGE SCALE GENOMIC DNA]</scope>
    <source>
        <strain evidence="1 2">YIT 11840</strain>
    </source>
</reference>
<dbReference type="RefSeq" id="WP_008620730.1">
    <property type="nucleotide sequence ID" value="NZ_JH376604.1"/>
</dbReference>
<dbReference type="Proteomes" id="UP000003598">
    <property type="component" value="Unassembled WGS sequence"/>
</dbReference>
<organism evidence="1 2">
    <name type="scientific">Paraprevotella clara YIT 11840</name>
    <dbReference type="NCBI Taxonomy" id="762968"/>
    <lineage>
        <taxon>Bacteria</taxon>
        <taxon>Pseudomonadati</taxon>
        <taxon>Bacteroidota</taxon>
        <taxon>Bacteroidia</taxon>
        <taxon>Bacteroidales</taxon>
        <taxon>Prevotellaceae</taxon>
        <taxon>Paraprevotella</taxon>
    </lineage>
</organism>
<accession>G5SSE5</accession>
<keyword evidence="2" id="KW-1185">Reference proteome</keyword>
<proteinExistence type="predicted"/>
<dbReference type="STRING" id="762968.HMPREF9441_02295"/>
<dbReference type="GeneID" id="93557715"/>
<sequence length="199" mass="21397">MKSLKKLSIDQMRIDFKVLTPSQSQEFVGGGNPIKIGGGFLEVTEIDGVKGTIYKGNDGSTYFFEGVNVGSGDGPTVGGTACQIGGTIYVGDNPNSFDINDMVHEYGHFLQEEAMRGKAACIGGTLGYAYVGIKGGMVGAYLGYMYGYALYCGGFSAYGYVCNMSDEDYYNLPSEKSANEYGNEYMRNKYGKDAPQATE</sequence>
<dbReference type="EMBL" id="AFFY01000032">
    <property type="protein sequence ID" value="EHG99863.1"/>
    <property type="molecule type" value="Genomic_DNA"/>
</dbReference>
<name>G5SSE5_9BACT</name>